<reference evidence="2 3" key="1">
    <citation type="journal article" date="2015" name="Antonie Van Leeuwenhoek">
        <title>Oricola cellulosilytica gen. nov., sp. nov., a cellulose-degrading bacterium of the family Phyllobacteriaceae isolated from surface seashore water, and emended descriptions of Mesorhizobium loti and Phyllobacterium myrsinacearum.</title>
        <authorList>
            <person name="Hameed A."/>
            <person name="Shahina M."/>
            <person name="Lai W.A."/>
            <person name="Lin S.Y."/>
            <person name="Young L.S."/>
            <person name="Liu Y.C."/>
            <person name="Hsu Y.H."/>
            <person name="Young C.C."/>
        </authorList>
    </citation>
    <scope>NUCLEOTIDE SEQUENCE [LARGE SCALE GENOMIC DNA]</scope>
    <source>
        <strain evidence="2 3">KCTC 52183</strain>
    </source>
</reference>
<accession>A0A4R0PEF0</accession>
<organism evidence="2 3">
    <name type="scientific">Oricola cellulosilytica</name>
    <dbReference type="NCBI Taxonomy" id="1429082"/>
    <lineage>
        <taxon>Bacteria</taxon>
        <taxon>Pseudomonadati</taxon>
        <taxon>Pseudomonadota</taxon>
        <taxon>Alphaproteobacteria</taxon>
        <taxon>Hyphomicrobiales</taxon>
        <taxon>Ahrensiaceae</taxon>
        <taxon>Oricola</taxon>
    </lineage>
</organism>
<dbReference type="EMBL" id="SJST01000001">
    <property type="protein sequence ID" value="TCD16177.1"/>
    <property type="molecule type" value="Genomic_DNA"/>
</dbReference>
<feature type="transmembrane region" description="Helical" evidence="1">
    <location>
        <begin position="75"/>
        <end position="93"/>
    </location>
</feature>
<dbReference type="Proteomes" id="UP000291301">
    <property type="component" value="Unassembled WGS sequence"/>
</dbReference>
<comment type="caution">
    <text evidence="2">The sequence shown here is derived from an EMBL/GenBank/DDBJ whole genome shotgun (WGS) entry which is preliminary data.</text>
</comment>
<evidence type="ECO:0000313" key="2">
    <source>
        <dbReference type="EMBL" id="TCD16177.1"/>
    </source>
</evidence>
<protein>
    <submittedName>
        <fullName evidence="2">Uncharacterized protein</fullName>
    </submittedName>
</protein>
<sequence>MQSNRIFTFAEVLPSMLFVAIASYFFGQIAGEAVTVLRGIPSVEKIALVLVLCALAGLGALLWKLPNLAWVRFSYGLLALATGGIIVNGRAMLDASAMTGSGSQISPVGITAVDATIFAAFCILCVWLNVHRWIIWNLRHPRREFQ</sequence>
<feature type="transmembrane region" description="Helical" evidence="1">
    <location>
        <begin position="46"/>
        <end position="63"/>
    </location>
</feature>
<name>A0A4R0PEF0_9HYPH</name>
<feature type="transmembrane region" description="Helical" evidence="1">
    <location>
        <begin position="105"/>
        <end position="130"/>
    </location>
</feature>
<dbReference type="AlphaFoldDB" id="A0A4R0PEF0"/>
<proteinExistence type="predicted"/>
<keyword evidence="1" id="KW-0812">Transmembrane</keyword>
<keyword evidence="1" id="KW-0472">Membrane</keyword>
<dbReference type="RefSeq" id="WP_131564812.1">
    <property type="nucleotide sequence ID" value="NZ_JAINFK010000001.1"/>
</dbReference>
<keyword evidence="3" id="KW-1185">Reference proteome</keyword>
<keyword evidence="1" id="KW-1133">Transmembrane helix</keyword>
<evidence type="ECO:0000256" key="1">
    <source>
        <dbReference type="SAM" id="Phobius"/>
    </source>
</evidence>
<feature type="transmembrane region" description="Helical" evidence="1">
    <location>
        <begin position="7"/>
        <end position="26"/>
    </location>
</feature>
<gene>
    <name evidence="2" type="ORF">E0D97_01710</name>
</gene>
<evidence type="ECO:0000313" key="3">
    <source>
        <dbReference type="Proteomes" id="UP000291301"/>
    </source>
</evidence>